<dbReference type="InterPro" id="IPR016024">
    <property type="entry name" value="ARM-type_fold"/>
</dbReference>
<comment type="caution">
    <text evidence="2">The sequence shown here is derived from an EMBL/GenBank/DDBJ whole genome shotgun (WGS) entry which is preliminary data.</text>
</comment>
<dbReference type="PANTHER" id="PTHR10698:SF0">
    <property type="entry name" value="V-TYPE PROTON ATPASE SUBUNIT H"/>
    <property type="match status" value="1"/>
</dbReference>
<feature type="region of interest" description="Disordered" evidence="1">
    <location>
        <begin position="1"/>
        <end position="20"/>
    </location>
</feature>
<name>A0A4D9CM21_9STRA</name>
<evidence type="ECO:0000313" key="3">
    <source>
        <dbReference type="Proteomes" id="UP000355283"/>
    </source>
</evidence>
<dbReference type="InterPro" id="IPR011989">
    <property type="entry name" value="ARM-like"/>
</dbReference>
<dbReference type="Gene3D" id="1.25.40.150">
    <property type="entry name" value="V-type ATPase, subunit H, C-terminal domain"/>
    <property type="match status" value="1"/>
</dbReference>
<gene>
    <name evidence="2" type="ORF">NSK_008717</name>
</gene>
<dbReference type="OrthoDB" id="10263554at2759"/>
<dbReference type="EMBL" id="SDOX01000183">
    <property type="protein sequence ID" value="TFJ80160.1"/>
    <property type="molecule type" value="Genomic_DNA"/>
</dbReference>
<evidence type="ECO:0000313" key="2">
    <source>
        <dbReference type="EMBL" id="TFJ80160.1"/>
    </source>
</evidence>
<accession>A0A4D9CM21</accession>
<dbReference type="AlphaFoldDB" id="A0A4D9CM21"/>
<proteinExistence type="predicted"/>
<keyword evidence="3" id="KW-1185">Reference proteome</keyword>
<dbReference type="GO" id="GO:0046961">
    <property type="term" value="F:proton-transporting ATPase activity, rotational mechanism"/>
    <property type="evidence" value="ECO:0007669"/>
    <property type="project" value="InterPro"/>
</dbReference>
<organism evidence="2 3">
    <name type="scientific">Nannochloropsis salina CCMP1776</name>
    <dbReference type="NCBI Taxonomy" id="1027361"/>
    <lineage>
        <taxon>Eukaryota</taxon>
        <taxon>Sar</taxon>
        <taxon>Stramenopiles</taxon>
        <taxon>Ochrophyta</taxon>
        <taxon>Eustigmatophyceae</taxon>
        <taxon>Eustigmatales</taxon>
        <taxon>Monodopsidaceae</taxon>
        <taxon>Microchloropsis</taxon>
        <taxon>Microchloropsis salina</taxon>
    </lineage>
</organism>
<dbReference type="InterPro" id="IPR038497">
    <property type="entry name" value="ATPase_V1-cplx_hsu_C_sf"/>
</dbReference>
<evidence type="ECO:0000256" key="1">
    <source>
        <dbReference type="SAM" id="MobiDB-lite"/>
    </source>
</evidence>
<protein>
    <submittedName>
        <fullName evidence="2">Uncharacterized protein</fullName>
    </submittedName>
</protein>
<dbReference type="SUPFAM" id="SSF48371">
    <property type="entry name" value="ARM repeat"/>
    <property type="match status" value="1"/>
</dbReference>
<reference evidence="2 3" key="1">
    <citation type="submission" date="2019-01" db="EMBL/GenBank/DDBJ databases">
        <title>Nuclear Genome Assembly of the Microalgal Biofuel strain Nannochloropsis salina CCMP1776.</title>
        <authorList>
            <person name="Hovde B."/>
        </authorList>
    </citation>
    <scope>NUCLEOTIDE SEQUENCE [LARGE SCALE GENOMIC DNA]</scope>
    <source>
        <strain evidence="2 3">CCMP1776</strain>
    </source>
</reference>
<dbReference type="Proteomes" id="UP000355283">
    <property type="component" value="Unassembled WGS sequence"/>
</dbReference>
<dbReference type="Gene3D" id="1.25.10.10">
    <property type="entry name" value="Leucine-rich Repeat Variant"/>
    <property type="match status" value="1"/>
</dbReference>
<dbReference type="PANTHER" id="PTHR10698">
    <property type="entry name" value="V-TYPE PROTON ATPASE SUBUNIT H"/>
    <property type="match status" value="1"/>
</dbReference>
<sequence>MTEPPSTPTGASILPAGSDSSEVLTDREQVLASFTSIQWDTYGRTMLDAGEVKILKDCDDKPLDFLLADPGDASKLVDTLLKLLNSVSDLVIQQYALTQLQDILSDNLPQVSLPPSLPPSLPSSLLFLPLFRLSRLRAMWLTLRWLEASVLSRPPSLPAIVPPLLPSLLPRAAPSSPTTGGKTFDALPFLRAFDGSDLYCKQSAATVMALLFKVMDGDLDAFVSRICSELSNSRNPSIKVIVSPLALLLRTEKSRLVFGAHGGVGFLTKLLKLQRYPSVSLKRFPPSLPPSFPALLPHLTLHGLAPSRIVKLFGAKDKAMHLIEHPSPEVSRYALQCVSKIMVVNWAHIRS</sequence>
<dbReference type="InterPro" id="IPR004908">
    <property type="entry name" value="ATPase_V1-cplx_hsu"/>
</dbReference>
<dbReference type="GO" id="GO:0000221">
    <property type="term" value="C:vacuolar proton-transporting V-type ATPase, V1 domain"/>
    <property type="evidence" value="ECO:0007669"/>
    <property type="project" value="InterPro"/>
</dbReference>